<dbReference type="InterPro" id="IPR006703">
    <property type="entry name" value="G_AIG1"/>
</dbReference>
<accession>A0A8C3TCK7</accession>
<evidence type="ECO:0000313" key="7">
    <source>
        <dbReference type="Proteomes" id="UP000694403"/>
    </source>
</evidence>
<dbReference type="Ensembl" id="ENSCSRT00000028685.1">
    <property type="protein sequence ID" value="ENSCSRP00000027554.1"/>
    <property type="gene ID" value="ENSCSRG00000020385.1"/>
</dbReference>
<dbReference type="PANTHER" id="PTHR10903:SF170">
    <property type="entry name" value="GTPASE IMAP FAMILY MEMBER 7"/>
    <property type="match status" value="1"/>
</dbReference>
<feature type="coiled-coil region" evidence="4">
    <location>
        <begin position="217"/>
        <end position="310"/>
    </location>
</feature>
<keyword evidence="4" id="KW-0175">Coiled coil</keyword>
<keyword evidence="7" id="KW-1185">Reference proteome</keyword>
<protein>
    <recommendedName>
        <fullName evidence="5">AIG1-type G domain-containing protein</fullName>
    </recommendedName>
</protein>
<dbReference type="PROSITE" id="PS51720">
    <property type="entry name" value="G_AIG1"/>
    <property type="match status" value="1"/>
</dbReference>
<dbReference type="Pfam" id="PF04548">
    <property type="entry name" value="AIG1"/>
    <property type="match status" value="1"/>
</dbReference>
<dbReference type="InterPro" id="IPR027417">
    <property type="entry name" value="P-loop_NTPase"/>
</dbReference>
<name>A0A8C3TCK7_CHESE</name>
<dbReference type="InterPro" id="IPR045058">
    <property type="entry name" value="GIMA/IAN/Toc"/>
</dbReference>
<dbReference type="SUPFAM" id="SSF52540">
    <property type="entry name" value="P-loop containing nucleoside triphosphate hydrolases"/>
    <property type="match status" value="1"/>
</dbReference>
<comment type="similarity">
    <text evidence="1">Belongs to the TRAFAC class TrmE-Era-EngA-EngB-Septin-like GTPase superfamily. AIG1/Toc34/Toc159-like paraseptin GTPase family. IAN subfamily.</text>
</comment>
<dbReference type="FunFam" id="3.40.50.300:FF:000366">
    <property type="entry name" value="GTPase, IMAP family member 2"/>
    <property type="match status" value="1"/>
</dbReference>
<evidence type="ECO:0000256" key="3">
    <source>
        <dbReference type="ARBA" id="ARBA00023134"/>
    </source>
</evidence>
<dbReference type="Gene3D" id="3.40.50.300">
    <property type="entry name" value="P-loop containing nucleotide triphosphate hydrolases"/>
    <property type="match status" value="1"/>
</dbReference>
<sequence>SAMEPEVGNRSISGDDGQQTTREELRIVLVGKTGSGKSATANTILGREAFVSKCSVKSITKKCENERARLDEKRDILVVDTPGLFDTEDSLDKTSKEIGRCMLYSSPGPHAIVLVIQMGRFTEEEIKTVERIQGIFGDDAVKYIVFLFTHTEKIENPELLDQLQEIKDACISELLKKCKNRVCAFDNKVKERGAQVTELNKIINAMVSENGGSYYTNKMYEEAEEKIKAKTEELQTKYREEEEEKKKEMESIIQEKIKMRENNFMKEREQQQKEALLEKEAMEQEFKKKLEEIERQYRAKQEGARDEAKNDSDILEWIAEGIVRCSFCILSIYLAGMECL</sequence>
<feature type="domain" description="AIG1-type G" evidence="5">
    <location>
        <begin position="22"/>
        <end position="224"/>
    </location>
</feature>
<evidence type="ECO:0000256" key="2">
    <source>
        <dbReference type="ARBA" id="ARBA00022741"/>
    </source>
</evidence>
<reference evidence="6" key="1">
    <citation type="submission" date="2025-08" db="UniProtKB">
        <authorList>
            <consortium name="Ensembl"/>
        </authorList>
    </citation>
    <scope>IDENTIFICATION</scope>
</reference>
<evidence type="ECO:0000259" key="5">
    <source>
        <dbReference type="PROSITE" id="PS51720"/>
    </source>
</evidence>
<evidence type="ECO:0000256" key="4">
    <source>
        <dbReference type="SAM" id="Coils"/>
    </source>
</evidence>
<evidence type="ECO:0000256" key="1">
    <source>
        <dbReference type="ARBA" id="ARBA00008535"/>
    </source>
</evidence>
<dbReference type="Proteomes" id="UP000694403">
    <property type="component" value="Unplaced"/>
</dbReference>
<dbReference type="CDD" id="cd01852">
    <property type="entry name" value="AIG1"/>
    <property type="match status" value="1"/>
</dbReference>
<dbReference type="AlphaFoldDB" id="A0A8C3TCK7"/>
<organism evidence="6 7">
    <name type="scientific">Chelydra serpentina</name>
    <name type="common">Snapping turtle</name>
    <name type="synonym">Testudo serpentina</name>
    <dbReference type="NCBI Taxonomy" id="8475"/>
    <lineage>
        <taxon>Eukaryota</taxon>
        <taxon>Metazoa</taxon>
        <taxon>Chordata</taxon>
        <taxon>Craniata</taxon>
        <taxon>Vertebrata</taxon>
        <taxon>Euteleostomi</taxon>
        <taxon>Archelosauria</taxon>
        <taxon>Testudinata</taxon>
        <taxon>Testudines</taxon>
        <taxon>Cryptodira</taxon>
        <taxon>Durocryptodira</taxon>
        <taxon>Americhelydia</taxon>
        <taxon>Chelydroidea</taxon>
        <taxon>Chelydridae</taxon>
        <taxon>Chelydra</taxon>
    </lineage>
</organism>
<dbReference type="GO" id="GO:0005525">
    <property type="term" value="F:GTP binding"/>
    <property type="evidence" value="ECO:0007669"/>
    <property type="project" value="UniProtKB-KW"/>
</dbReference>
<dbReference type="PANTHER" id="PTHR10903">
    <property type="entry name" value="GTPASE, IMAP FAMILY MEMBER-RELATED"/>
    <property type="match status" value="1"/>
</dbReference>
<proteinExistence type="inferred from homology"/>
<keyword evidence="3" id="KW-0342">GTP-binding</keyword>
<keyword evidence="2" id="KW-0547">Nucleotide-binding</keyword>
<reference evidence="6" key="2">
    <citation type="submission" date="2025-09" db="UniProtKB">
        <authorList>
            <consortium name="Ensembl"/>
        </authorList>
    </citation>
    <scope>IDENTIFICATION</scope>
</reference>
<evidence type="ECO:0000313" key="6">
    <source>
        <dbReference type="Ensembl" id="ENSCSRP00000027554.1"/>
    </source>
</evidence>